<evidence type="ECO:0000313" key="4">
    <source>
        <dbReference type="EMBL" id="RMJ07848.1"/>
    </source>
</evidence>
<reference evidence="4 5" key="1">
    <citation type="submission" date="2017-06" db="EMBL/GenBank/DDBJ databases">
        <title>Comparative genomic analysis of Ambrosia Fusariam Clade fungi.</title>
        <authorList>
            <person name="Stajich J.E."/>
            <person name="Carrillo J."/>
            <person name="Kijimoto T."/>
            <person name="Eskalen A."/>
            <person name="O'Donnell K."/>
            <person name="Kasson M."/>
        </authorList>
    </citation>
    <scope>NUCLEOTIDE SEQUENCE [LARGE SCALE GENOMIC DNA]</scope>
    <source>
        <strain evidence="4">UCR3666</strain>
    </source>
</reference>
<dbReference type="Pfam" id="PF00023">
    <property type="entry name" value="Ank"/>
    <property type="match status" value="1"/>
</dbReference>
<dbReference type="PROSITE" id="PS50181">
    <property type="entry name" value="FBOX"/>
    <property type="match status" value="1"/>
</dbReference>
<evidence type="ECO:0000256" key="1">
    <source>
        <dbReference type="ARBA" id="ARBA00022737"/>
    </source>
</evidence>
<keyword evidence="5" id="KW-1185">Reference proteome</keyword>
<dbReference type="InterPro" id="IPR001810">
    <property type="entry name" value="F-box_dom"/>
</dbReference>
<proteinExistence type="predicted"/>
<dbReference type="Proteomes" id="UP000277212">
    <property type="component" value="Unassembled WGS sequence"/>
</dbReference>
<feature type="domain" description="F-box" evidence="3">
    <location>
        <begin position="13"/>
        <end position="67"/>
    </location>
</feature>
<dbReference type="InterPro" id="IPR002110">
    <property type="entry name" value="Ankyrin_rpt"/>
</dbReference>
<keyword evidence="2" id="KW-0040">ANK repeat</keyword>
<dbReference type="EMBL" id="NKUJ01000318">
    <property type="protein sequence ID" value="RMJ07848.1"/>
    <property type="molecule type" value="Genomic_DNA"/>
</dbReference>
<evidence type="ECO:0000259" key="3">
    <source>
        <dbReference type="PROSITE" id="PS50181"/>
    </source>
</evidence>
<organism evidence="4 5">
    <name type="scientific">Fusarium kuroshium</name>
    <dbReference type="NCBI Taxonomy" id="2010991"/>
    <lineage>
        <taxon>Eukaryota</taxon>
        <taxon>Fungi</taxon>
        <taxon>Dikarya</taxon>
        <taxon>Ascomycota</taxon>
        <taxon>Pezizomycotina</taxon>
        <taxon>Sordariomycetes</taxon>
        <taxon>Hypocreomycetidae</taxon>
        <taxon>Hypocreales</taxon>
        <taxon>Nectriaceae</taxon>
        <taxon>Fusarium</taxon>
        <taxon>Fusarium solani species complex</taxon>
    </lineage>
</organism>
<protein>
    <recommendedName>
        <fullName evidence="3">F-box domain-containing protein</fullName>
    </recommendedName>
</protein>
<dbReference type="SUPFAM" id="SSF48403">
    <property type="entry name" value="Ankyrin repeat"/>
    <property type="match status" value="1"/>
</dbReference>
<dbReference type="InterPro" id="IPR050745">
    <property type="entry name" value="Multifunctional_regulatory"/>
</dbReference>
<sequence>MAHQPRGLSQQATCSIISLPCEIIHSVTDHLDQADIKCFLQTCRNLAATVTSIMMRRDIDDGIYNSLSWACYFGDVAIGRRCLDMGASPDAAFLLDPDRRLLPFQRKPNWPDTYERGLSGYSYEVTVHPTKKLGRIPLFYQSECSSCSALSLATRRDHVGMVKLLLSYGAKVIERRLPGTEPDDFPTRHLSEWHGFQGAGRNYSHEAVISHVRSIEAAKALLGAGAAKHINHTGADGYTPLESLLSSSSIYSNSLRPGLTETQLHALVELFLENGAQTDRGDLNTGCMTGALATGYLSVVKLILEHSRDVVDSSQHRQVLNLAVSTDDLFDYGDRCPIDRDRLFGVLLDAGVSPNTFLDYSGPLLHTTLQLGRYRAAQMLLDRGADPNFTDISTVSPITKALCQCAGPTDFENEFIIPLVRAGADVDQPSLRPGGFTPLMFAASDMVSDRLFQDLIALGADRGAVRQLSPEYPPTSVIQCLLLGSPPTNFDWDGIEHDSSLQTTFQPLHNDHEDEATTDSFWLDRRFAKFASLFAKTEFPEFYTPDGRHCLHWAIDNLYYTNLEWAVDVLLPTYRANLRSSDDECPFWRLFSVPRVEKYLAFGTLYQTLRIAEKLVNERIYPKEIETGETILHRVCRLYQGIPNLEVLEKAVSLGHRLDFGGDLTDRAREWTNQLHAKMSDRFTSTTRNWTRVPKPKHLGRYMNCRLRIIAFIIELFMRQGVNLYAEDGDGKTAFEGITDDRVLEWIPKELRDLEKEAEIKCKRAVSPSNLCTSHGLETSISSEKEVED</sequence>
<dbReference type="Gene3D" id="1.25.40.20">
    <property type="entry name" value="Ankyrin repeat-containing domain"/>
    <property type="match status" value="3"/>
</dbReference>
<accession>A0A3M2RRC7</accession>
<keyword evidence="1" id="KW-0677">Repeat</keyword>
<evidence type="ECO:0000313" key="5">
    <source>
        <dbReference type="Proteomes" id="UP000277212"/>
    </source>
</evidence>
<dbReference type="InterPro" id="IPR036770">
    <property type="entry name" value="Ankyrin_rpt-contain_sf"/>
</dbReference>
<name>A0A3M2RRC7_9HYPO</name>
<evidence type="ECO:0000256" key="2">
    <source>
        <dbReference type="ARBA" id="ARBA00023043"/>
    </source>
</evidence>
<dbReference type="SMART" id="SM00248">
    <property type="entry name" value="ANK"/>
    <property type="match status" value="9"/>
</dbReference>
<dbReference type="OrthoDB" id="539213at2759"/>
<gene>
    <name evidence="4" type="ORF">CDV36_012548</name>
</gene>
<dbReference type="AlphaFoldDB" id="A0A3M2RRC7"/>
<dbReference type="PANTHER" id="PTHR24189">
    <property type="entry name" value="MYOTROPHIN"/>
    <property type="match status" value="1"/>
</dbReference>
<comment type="caution">
    <text evidence="4">The sequence shown here is derived from an EMBL/GenBank/DDBJ whole genome shotgun (WGS) entry which is preliminary data.</text>
</comment>